<sequence length="348" mass="38033">MTPSSTSPRLSRRHYLLTTAVGLGASLAGCSAAAPRATSTISSTSKPPPHTTATPQALGETYSIDLTGVYDPFGLNPSIIDKYVPLDNGTDGPQVNDQGALVVSFEDVGDDVYHPTSYCWYALRALSAYDLTGNEEYWRRSVATAQRLLDGADIDGEQCWLPYPFDYAPHGDSTITLHAPWYSGMAQGMALALCTRLARRASDQNWNTSAEQIRNSFFAPTDGPHVTVTDSEGLTWLEEYSGDASPLYVINGHIYAMLGLAQYAQYTDDADVIDLFSRAADTLKATFTRWRVPGGISYYCASDYCKNTDWTPESYHRGVARLLQTLATITGDAEFRTMGLQLDSDYSA</sequence>
<reference evidence="3 4" key="1">
    <citation type="submission" date="2017-10" db="EMBL/GenBank/DDBJ databases">
        <title>Draft genome sequence of cellulolytic Actinomyces sp CtC72 isolated from cattle rumen fluid.</title>
        <authorList>
            <person name="Joshi A.J."/>
            <person name="Vasudevan G."/>
            <person name="Lanjekar V.B."/>
            <person name="Hivarkar S."/>
            <person name="Engineer A."/>
            <person name="Pore S.D."/>
            <person name="Dhakephalkar P.K."/>
            <person name="Dagar S."/>
        </authorList>
    </citation>
    <scope>NUCLEOTIDE SEQUENCE [LARGE SCALE GENOMIC DNA]</scope>
    <source>
        <strain evidence="4">CtC72</strain>
    </source>
</reference>
<dbReference type="InterPro" id="IPR008928">
    <property type="entry name" value="6-hairpin_glycosidase_sf"/>
</dbReference>
<dbReference type="Proteomes" id="UP000194577">
    <property type="component" value="Unassembled WGS sequence"/>
</dbReference>
<evidence type="ECO:0000313" key="3">
    <source>
        <dbReference type="EMBL" id="PHP51960.1"/>
    </source>
</evidence>
<dbReference type="InterPro" id="IPR006311">
    <property type="entry name" value="TAT_signal"/>
</dbReference>
<dbReference type="RefSeq" id="WP_086615591.1">
    <property type="nucleotide sequence ID" value="NZ_MTPX02000072.1"/>
</dbReference>
<protein>
    <recommendedName>
        <fullName evidence="2">D-glucuronyl C5-epimerase C-terminal domain-containing protein</fullName>
    </recommendedName>
</protein>
<dbReference type="PROSITE" id="PS51318">
    <property type="entry name" value="TAT"/>
    <property type="match status" value="1"/>
</dbReference>
<keyword evidence="1" id="KW-0732">Signal</keyword>
<dbReference type="SUPFAM" id="SSF48208">
    <property type="entry name" value="Six-hairpin glycosidases"/>
    <property type="match status" value="1"/>
</dbReference>
<organism evidence="3 4">
    <name type="scientific">Actinomyces ruminis</name>
    <dbReference type="NCBI Taxonomy" id="1937003"/>
    <lineage>
        <taxon>Bacteria</taxon>
        <taxon>Bacillati</taxon>
        <taxon>Actinomycetota</taxon>
        <taxon>Actinomycetes</taxon>
        <taxon>Actinomycetales</taxon>
        <taxon>Actinomycetaceae</taxon>
        <taxon>Actinomyces</taxon>
    </lineage>
</organism>
<feature type="chain" id="PRO_5045540227" description="D-glucuronyl C5-epimerase C-terminal domain-containing protein" evidence="1">
    <location>
        <begin position="34"/>
        <end position="348"/>
    </location>
</feature>
<feature type="domain" description="D-glucuronyl C5-epimerase C-terminal" evidence="2">
    <location>
        <begin position="162"/>
        <end position="338"/>
    </location>
</feature>
<accession>A0ABX4MD74</accession>
<gene>
    <name evidence="3" type="ORF">BW737_013205</name>
</gene>
<evidence type="ECO:0000259" key="2">
    <source>
        <dbReference type="Pfam" id="PF06662"/>
    </source>
</evidence>
<dbReference type="InterPro" id="IPR010598">
    <property type="entry name" value="C5-epim_C"/>
</dbReference>
<dbReference type="EMBL" id="MTPX02000072">
    <property type="protein sequence ID" value="PHP51960.1"/>
    <property type="molecule type" value="Genomic_DNA"/>
</dbReference>
<name>A0ABX4MD74_9ACTO</name>
<feature type="signal peptide" evidence="1">
    <location>
        <begin position="1"/>
        <end position="33"/>
    </location>
</feature>
<proteinExistence type="predicted"/>
<dbReference type="Pfam" id="PF06662">
    <property type="entry name" value="C5-epim_C"/>
    <property type="match status" value="1"/>
</dbReference>
<comment type="caution">
    <text evidence="3">The sequence shown here is derived from an EMBL/GenBank/DDBJ whole genome shotgun (WGS) entry which is preliminary data.</text>
</comment>
<keyword evidence="4" id="KW-1185">Reference proteome</keyword>
<evidence type="ECO:0000256" key="1">
    <source>
        <dbReference type="SAM" id="SignalP"/>
    </source>
</evidence>
<evidence type="ECO:0000313" key="4">
    <source>
        <dbReference type="Proteomes" id="UP000194577"/>
    </source>
</evidence>